<dbReference type="Proteomes" id="UP000002359">
    <property type="component" value="Chromosome"/>
</dbReference>
<proteinExistence type="predicted"/>
<dbReference type="HOGENOM" id="CLU_1400880_0_0_9"/>
<protein>
    <recommendedName>
        <fullName evidence="1">LHH domain-containing protein</fullName>
    </recommendedName>
</protein>
<evidence type="ECO:0000313" key="3">
    <source>
        <dbReference type="Proteomes" id="UP000002359"/>
    </source>
</evidence>
<dbReference type="EMBL" id="CP000837">
    <property type="protein sequence ID" value="ADE30810.1"/>
    <property type="molecule type" value="Genomic_DNA"/>
</dbReference>
<name>D5AG45_STRGZ</name>
<dbReference type="PATRIC" id="fig|423211.3.peg.344"/>
<gene>
    <name evidence="2" type="ordered locus">SSGZ1_0345</name>
</gene>
<evidence type="ECO:0000313" key="2">
    <source>
        <dbReference type="EMBL" id="ADE30810.1"/>
    </source>
</evidence>
<dbReference type="Pfam" id="PF14411">
    <property type="entry name" value="LHH"/>
    <property type="match status" value="1"/>
</dbReference>
<feature type="domain" description="LHH" evidence="1">
    <location>
        <begin position="129"/>
        <end position="184"/>
    </location>
</feature>
<dbReference type="InterPro" id="IPR026834">
    <property type="entry name" value="LHH"/>
</dbReference>
<accession>D5AG45</accession>
<reference evidence="2 3" key="1">
    <citation type="journal article" date="2009" name="J. Infect. Dis.">
        <title>Clinical, experimental, and genomic differences between intermediately pathogenic, highly pathogenic, and epidemic Streptococcus suis.</title>
        <authorList>
            <person name="Ye C."/>
            <person name="Zheng H."/>
            <person name="Zhang J."/>
            <person name="Jing H."/>
            <person name="Wang L."/>
            <person name="Xiong Y."/>
            <person name="Wang W."/>
            <person name="Zhou Z."/>
            <person name="Sun Q."/>
            <person name="Luo X."/>
            <person name="Du H."/>
            <person name="Gottschalk M."/>
            <person name="Xu J."/>
        </authorList>
    </citation>
    <scope>NUCLEOTIDE SEQUENCE [LARGE SCALE GENOMIC DNA]</scope>
    <source>
        <strain evidence="2 3">GZ1</strain>
    </source>
</reference>
<organism evidence="2 3">
    <name type="scientific">Streptococcus suis (strain GZ1)</name>
    <dbReference type="NCBI Taxonomy" id="423211"/>
    <lineage>
        <taxon>Bacteria</taxon>
        <taxon>Bacillati</taxon>
        <taxon>Bacillota</taxon>
        <taxon>Bacilli</taxon>
        <taxon>Lactobacillales</taxon>
        <taxon>Streptococcaceae</taxon>
        <taxon>Streptococcus</taxon>
    </lineage>
</organism>
<evidence type="ECO:0000259" key="1">
    <source>
        <dbReference type="Pfam" id="PF14411"/>
    </source>
</evidence>
<dbReference type="AlphaFoldDB" id="D5AG45"/>
<dbReference type="KEGG" id="ssw:SSGZ1_0345"/>
<sequence>MVTKWRLNMIEGLKTVAEAVKPVVNEVGKRAIDAFEKPIDSDKRLEAASDNKTTFRYDGLSKPQEFLAQAQGFPKEIAKDIYNSQELKHYMDIGMRAVQFGQKENGEPRFCLIPKDLSFDRVVDSQGRTNAERLQSGLLPIKDGQPLEVHHIGQKNGGHYALLTKEEHIKNGNKEMLHKPGKSDVDHGLDFARDKRSIAKVLMEEQV</sequence>